<dbReference type="Proteomes" id="UP000199415">
    <property type="component" value="Unassembled WGS sequence"/>
</dbReference>
<dbReference type="PRINTS" id="PR00111">
    <property type="entry name" value="ABHYDROLASE"/>
</dbReference>
<evidence type="ECO:0000259" key="2">
    <source>
        <dbReference type="Pfam" id="PF12697"/>
    </source>
</evidence>
<dbReference type="EMBL" id="FNCE01000002">
    <property type="protein sequence ID" value="SDF68387.1"/>
    <property type="molecule type" value="Genomic_DNA"/>
</dbReference>
<dbReference type="GO" id="GO:0016787">
    <property type="term" value="F:hydrolase activity"/>
    <property type="evidence" value="ECO:0007669"/>
    <property type="project" value="UniProtKB-KW"/>
</dbReference>
<dbReference type="RefSeq" id="WP_090018665.1">
    <property type="nucleotide sequence ID" value="NZ_FNCE01000002.1"/>
</dbReference>
<dbReference type="InterPro" id="IPR050266">
    <property type="entry name" value="AB_hydrolase_sf"/>
</dbReference>
<accession>A0A1G7N3B0</accession>
<proteinExistence type="predicted"/>
<keyword evidence="1" id="KW-0378">Hydrolase</keyword>
<evidence type="ECO:0000313" key="3">
    <source>
        <dbReference type="EMBL" id="SDF68387.1"/>
    </source>
</evidence>
<dbReference type="SUPFAM" id="SSF53474">
    <property type="entry name" value="alpha/beta-Hydrolases"/>
    <property type="match status" value="1"/>
</dbReference>
<reference evidence="3 4" key="1">
    <citation type="submission" date="2016-10" db="EMBL/GenBank/DDBJ databases">
        <authorList>
            <person name="de Groot N.N."/>
        </authorList>
    </citation>
    <scope>NUCLEOTIDE SEQUENCE [LARGE SCALE GENOMIC DNA]</scope>
    <source>
        <strain evidence="3 4">DSM 25584</strain>
    </source>
</reference>
<protein>
    <submittedName>
        <fullName evidence="3">Pimeloyl-ACP methyl ester carboxylesterase</fullName>
    </submittedName>
</protein>
<evidence type="ECO:0000256" key="1">
    <source>
        <dbReference type="ARBA" id="ARBA00022801"/>
    </source>
</evidence>
<dbReference type="InterPro" id="IPR029058">
    <property type="entry name" value="AB_hydrolase_fold"/>
</dbReference>
<sequence length="288" mass="30915">MVTQTVPRLDHVLGLSTAGFHRLAYADWGEADSPACVCVHGLTRTGRDFDALAEALAPNRRVLCPDVAGRGRSDWLASAEAYTYQQHMADLTAVIARAGADGVDWVGTSMGGILGMLMAAQPGTPIRRLVLNDVGPFIPREALLRIGEYVGTDPSFSDFDAAVAYLRRVSAPFGDLPDGHWRHLTRHCVRPDGAGGYRLHYDPRIGAAFQDPDALADVDLWQVWDAIACPVLVVRGAESDLLTADTAEEMTTRGPGAEVVTVPDTGHAPPLLSDAQIRPVADWLTARG</sequence>
<feature type="domain" description="AB hydrolase-1" evidence="2">
    <location>
        <begin position="37"/>
        <end position="274"/>
    </location>
</feature>
<dbReference type="AlphaFoldDB" id="A0A1G7N3B0"/>
<organism evidence="3 4">
    <name type="scientific">Limimonas halophila</name>
    <dbReference type="NCBI Taxonomy" id="1082479"/>
    <lineage>
        <taxon>Bacteria</taxon>
        <taxon>Pseudomonadati</taxon>
        <taxon>Pseudomonadota</taxon>
        <taxon>Alphaproteobacteria</taxon>
        <taxon>Rhodospirillales</taxon>
        <taxon>Rhodovibrionaceae</taxon>
        <taxon>Limimonas</taxon>
    </lineage>
</organism>
<dbReference type="Gene3D" id="3.40.50.1820">
    <property type="entry name" value="alpha/beta hydrolase"/>
    <property type="match status" value="1"/>
</dbReference>
<dbReference type="STRING" id="1082479.SAMN05216241_1025"/>
<dbReference type="PANTHER" id="PTHR43798">
    <property type="entry name" value="MONOACYLGLYCEROL LIPASE"/>
    <property type="match status" value="1"/>
</dbReference>
<dbReference type="Pfam" id="PF12697">
    <property type="entry name" value="Abhydrolase_6"/>
    <property type="match status" value="1"/>
</dbReference>
<keyword evidence="4" id="KW-1185">Reference proteome</keyword>
<dbReference type="GO" id="GO:0016020">
    <property type="term" value="C:membrane"/>
    <property type="evidence" value="ECO:0007669"/>
    <property type="project" value="TreeGrafter"/>
</dbReference>
<gene>
    <name evidence="3" type="ORF">SAMN05216241_1025</name>
</gene>
<evidence type="ECO:0000313" key="4">
    <source>
        <dbReference type="Proteomes" id="UP000199415"/>
    </source>
</evidence>
<name>A0A1G7N3B0_9PROT</name>
<dbReference type="PANTHER" id="PTHR43798:SF31">
    <property type="entry name" value="AB HYDROLASE SUPERFAMILY PROTEIN YCLE"/>
    <property type="match status" value="1"/>
</dbReference>
<dbReference type="InterPro" id="IPR000073">
    <property type="entry name" value="AB_hydrolase_1"/>
</dbReference>
<dbReference type="OrthoDB" id="9791366at2"/>